<evidence type="ECO:0000256" key="1">
    <source>
        <dbReference type="SAM" id="MobiDB-lite"/>
    </source>
</evidence>
<comment type="caution">
    <text evidence="2">The sequence shown here is derived from an EMBL/GenBank/DDBJ whole genome shotgun (WGS) entry which is preliminary data.</text>
</comment>
<accession>A0A9P5PW09</accession>
<evidence type="ECO:0000313" key="3">
    <source>
        <dbReference type="Proteomes" id="UP000772434"/>
    </source>
</evidence>
<feature type="region of interest" description="Disordered" evidence="1">
    <location>
        <begin position="173"/>
        <end position="203"/>
    </location>
</feature>
<dbReference type="SUPFAM" id="SSF63748">
    <property type="entry name" value="Tudor/PWWP/MBT"/>
    <property type="match status" value="1"/>
</dbReference>
<proteinExistence type="predicted"/>
<dbReference type="AlphaFoldDB" id="A0A9P5PW09"/>
<gene>
    <name evidence="2" type="ORF">BDP27DRAFT_1505879</name>
</gene>
<feature type="compositionally biased region" description="Low complexity" evidence="1">
    <location>
        <begin position="115"/>
        <end position="128"/>
    </location>
</feature>
<name>A0A9P5PW09_9AGAR</name>
<protein>
    <recommendedName>
        <fullName evidence="4">PWWP domain-containing protein</fullName>
    </recommendedName>
</protein>
<sequence>MAFSVGDLVLAKQPSFSPWPGRVLEPNVNGKVTIEWFNKSKLLVARCLSLSYVSHKFTAVSKPLLSKNVQHLTHELLRDELPRPVKPKHLGPEKAEDFALALKLLNSSVSYRLDSPLTPSSSPSPEISIGEERQSGQSVCGIKPSLLPIWSSGAAATETSNIDADQEAFSSPCEKSCRETKTVPTPSLITKKDPQVDQSQDQSQEEECLSMEEVQRFLQGKGLWEEFRKTKSSGPMETLNKGAFSAPSMKSCGETKDIQEDDFATMEAFLRGQNLWEDFQKFQPLKGKKLSTNEGDAFILRMEELLKKEVKNTKHRHAFLSRSDGWFTAARQKKAADEGTSIAYHSDGRKFDPILPKQRYSPFVAVISFVPAADHGESSSYWLFVLKSAPTISRVYNDFVTLMVLPSLLEDIAAT</sequence>
<evidence type="ECO:0000313" key="2">
    <source>
        <dbReference type="EMBL" id="KAF9070988.1"/>
    </source>
</evidence>
<keyword evidence="3" id="KW-1185">Reference proteome</keyword>
<dbReference type="Gene3D" id="2.30.30.140">
    <property type="match status" value="1"/>
</dbReference>
<reference evidence="2" key="1">
    <citation type="submission" date="2020-11" db="EMBL/GenBank/DDBJ databases">
        <authorList>
            <consortium name="DOE Joint Genome Institute"/>
            <person name="Ahrendt S."/>
            <person name="Riley R."/>
            <person name="Andreopoulos W."/>
            <person name="Labutti K."/>
            <person name="Pangilinan J."/>
            <person name="Ruiz-Duenas F.J."/>
            <person name="Barrasa J.M."/>
            <person name="Sanchez-Garcia M."/>
            <person name="Camarero S."/>
            <person name="Miyauchi S."/>
            <person name="Serrano A."/>
            <person name="Linde D."/>
            <person name="Babiker R."/>
            <person name="Drula E."/>
            <person name="Ayuso-Fernandez I."/>
            <person name="Pacheco R."/>
            <person name="Padilla G."/>
            <person name="Ferreira P."/>
            <person name="Barriuso J."/>
            <person name="Kellner H."/>
            <person name="Castanera R."/>
            <person name="Alfaro M."/>
            <person name="Ramirez L."/>
            <person name="Pisabarro A.G."/>
            <person name="Kuo A."/>
            <person name="Tritt A."/>
            <person name="Lipzen A."/>
            <person name="He G."/>
            <person name="Yan M."/>
            <person name="Ng V."/>
            <person name="Cullen D."/>
            <person name="Martin F."/>
            <person name="Rosso M.-N."/>
            <person name="Henrissat B."/>
            <person name="Hibbett D."/>
            <person name="Martinez A.T."/>
            <person name="Grigoriev I.V."/>
        </authorList>
    </citation>
    <scope>NUCLEOTIDE SEQUENCE</scope>
    <source>
        <strain evidence="2">AH 40177</strain>
    </source>
</reference>
<dbReference type="Proteomes" id="UP000772434">
    <property type="component" value="Unassembled WGS sequence"/>
</dbReference>
<organism evidence="2 3">
    <name type="scientific">Rhodocollybia butyracea</name>
    <dbReference type="NCBI Taxonomy" id="206335"/>
    <lineage>
        <taxon>Eukaryota</taxon>
        <taxon>Fungi</taxon>
        <taxon>Dikarya</taxon>
        <taxon>Basidiomycota</taxon>
        <taxon>Agaricomycotina</taxon>
        <taxon>Agaricomycetes</taxon>
        <taxon>Agaricomycetidae</taxon>
        <taxon>Agaricales</taxon>
        <taxon>Marasmiineae</taxon>
        <taxon>Omphalotaceae</taxon>
        <taxon>Rhodocollybia</taxon>
    </lineage>
</organism>
<feature type="region of interest" description="Disordered" evidence="1">
    <location>
        <begin position="114"/>
        <end position="138"/>
    </location>
</feature>
<dbReference type="EMBL" id="JADNRY010000036">
    <property type="protein sequence ID" value="KAF9070988.1"/>
    <property type="molecule type" value="Genomic_DNA"/>
</dbReference>
<evidence type="ECO:0008006" key="4">
    <source>
        <dbReference type="Google" id="ProtNLM"/>
    </source>
</evidence>